<evidence type="ECO:0000313" key="3">
    <source>
        <dbReference type="EMBL" id="ABO49053.1"/>
    </source>
</evidence>
<dbReference type="InterPro" id="IPR007527">
    <property type="entry name" value="Znf_SWIM"/>
</dbReference>
<reference evidence="3 4" key="1">
    <citation type="submission" date="2007-03" db="EMBL/GenBank/DDBJ databases">
        <title>Complete sequence of Desulfotomaculum reducens MI-1.</title>
        <authorList>
            <consortium name="US DOE Joint Genome Institute"/>
            <person name="Copeland A."/>
            <person name="Lucas S."/>
            <person name="Lapidus A."/>
            <person name="Barry K."/>
            <person name="Detter J.C."/>
            <person name="Glavina del Rio T."/>
            <person name="Hammon N."/>
            <person name="Israni S."/>
            <person name="Dalin E."/>
            <person name="Tice H."/>
            <person name="Pitluck S."/>
            <person name="Sims D."/>
            <person name="Brettin T."/>
            <person name="Bruce D."/>
            <person name="Han C."/>
            <person name="Tapia R."/>
            <person name="Schmutz J."/>
            <person name="Larimer F."/>
            <person name="Land M."/>
            <person name="Hauser L."/>
            <person name="Kyrpides N."/>
            <person name="Kim E."/>
            <person name="Tebo B.M."/>
            <person name="Richardson P."/>
        </authorList>
    </citation>
    <scope>NUCLEOTIDE SEQUENCE [LARGE SCALE GENOMIC DNA]</scope>
    <source>
        <strain evidence="3 4">MI-1</strain>
    </source>
</reference>
<keyword evidence="1" id="KW-0863">Zinc-finger</keyword>
<keyword evidence="4" id="KW-1185">Reference proteome</keyword>
<accession>A4J1V0</accession>
<dbReference type="AlphaFoldDB" id="A4J1V0"/>
<dbReference type="OrthoDB" id="1786788at2"/>
<keyword evidence="1" id="KW-0862">Zinc</keyword>
<sequence length="106" mass="11793">MLRKLLGKVDEGRFSRALAGLAAGWQFEVGYRVFGQRGVDVRGFVKYGRKQYTVAISPKGAWCSCSDVVYRGTLCKHIAFVAMAELAHYAAERSAHREPQEVRPGT</sequence>
<proteinExistence type="predicted"/>
<dbReference type="PROSITE" id="PS50966">
    <property type="entry name" value="ZF_SWIM"/>
    <property type="match status" value="1"/>
</dbReference>
<evidence type="ECO:0000259" key="2">
    <source>
        <dbReference type="PROSITE" id="PS50966"/>
    </source>
</evidence>
<dbReference type="Proteomes" id="UP000001556">
    <property type="component" value="Chromosome"/>
</dbReference>
<evidence type="ECO:0000256" key="1">
    <source>
        <dbReference type="PROSITE-ProRule" id="PRU00325"/>
    </source>
</evidence>
<gene>
    <name evidence="3" type="ordered locus">Dred_0508</name>
</gene>
<evidence type="ECO:0000313" key="4">
    <source>
        <dbReference type="Proteomes" id="UP000001556"/>
    </source>
</evidence>
<dbReference type="RefSeq" id="WP_011876890.1">
    <property type="nucleotide sequence ID" value="NC_009253.1"/>
</dbReference>
<dbReference type="KEGG" id="drm:Dred_0508"/>
<dbReference type="Pfam" id="PF04434">
    <property type="entry name" value="SWIM"/>
    <property type="match status" value="1"/>
</dbReference>
<dbReference type="HOGENOM" id="CLU_178348_0_0_9"/>
<feature type="domain" description="SWIM-type" evidence="2">
    <location>
        <begin position="52"/>
        <end position="86"/>
    </location>
</feature>
<keyword evidence="1" id="KW-0479">Metal-binding</keyword>
<protein>
    <submittedName>
        <fullName evidence="3">Zinc finger, SWIM domain protein</fullName>
    </submittedName>
</protein>
<name>A4J1V0_DESRM</name>
<dbReference type="GO" id="GO:0008270">
    <property type="term" value="F:zinc ion binding"/>
    <property type="evidence" value="ECO:0007669"/>
    <property type="project" value="UniProtKB-KW"/>
</dbReference>
<organism evidence="3 4">
    <name type="scientific">Desulforamulus reducens (strain ATCC BAA-1160 / DSM 100696 / MI-1)</name>
    <name type="common">Desulfotomaculum reducens</name>
    <dbReference type="NCBI Taxonomy" id="349161"/>
    <lineage>
        <taxon>Bacteria</taxon>
        <taxon>Bacillati</taxon>
        <taxon>Bacillota</taxon>
        <taxon>Clostridia</taxon>
        <taxon>Eubacteriales</taxon>
        <taxon>Peptococcaceae</taxon>
        <taxon>Desulforamulus</taxon>
    </lineage>
</organism>
<dbReference type="EMBL" id="CP000612">
    <property type="protein sequence ID" value="ABO49053.1"/>
    <property type="molecule type" value="Genomic_DNA"/>
</dbReference>